<keyword evidence="3 12" id="KW-1134">Transmembrane beta strand</keyword>
<evidence type="ECO:0000256" key="9">
    <source>
        <dbReference type="ARBA" id="ARBA00023077"/>
    </source>
</evidence>
<evidence type="ECO:0000256" key="6">
    <source>
        <dbReference type="ARBA" id="ARBA00022729"/>
    </source>
</evidence>
<comment type="subcellular location">
    <subcellularLocation>
        <location evidence="1 12">Cell outer membrane</location>
        <topology evidence="1 12">Multi-pass membrane protein</topology>
    </subcellularLocation>
</comment>
<dbReference type="Proteomes" id="UP000566813">
    <property type="component" value="Unassembled WGS sequence"/>
</dbReference>
<keyword evidence="10 12" id="KW-0472">Membrane</keyword>
<keyword evidence="8" id="KW-0406">Ion transport</keyword>
<evidence type="ECO:0000256" key="14">
    <source>
        <dbReference type="SAM" id="SignalP"/>
    </source>
</evidence>
<keyword evidence="9 13" id="KW-0798">TonB box</keyword>
<evidence type="ECO:0000256" key="12">
    <source>
        <dbReference type="PROSITE-ProRule" id="PRU01360"/>
    </source>
</evidence>
<comment type="similarity">
    <text evidence="12 13">Belongs to the TonB-dependent receptor family.</text>
</comment>
<evidence type="ECO:0000256" key="3">
    <source>
        <dbReference type="ARBA" id="ARBA00022452"/>
    </source>
</evidence>
<dbReference type="EMBL" id="JACLAW010000007">
    <property type="protein sequence ID" value="MBC2665929.1"/>
    <property type="molecule type" value="Genomic_DNA"/>
</dbReference>
<dbReference type="InterPro" id="IPR036942">
    <property type="entry name" value="Beta-barrel_TonB_sf"/>
</dbReference>
<feature type="chain" id="PRO_5031519082" evidence="14">
    <location>
        <begin position="27"/>
        <end position="814"/>
    </location>
</feature>
<accession>A0A7X1FS28</accession>
<keyword evidence="11 12" id="KW-0998">Cell outer membrane</keyword>
<dbReference type="Pfam" id="PF00593">
    <property type="entry name" value="TonB_dep_Rec_b-barrel"/>
    <property type="match status" value="1"/>
</dbReference>
<dbReference type="RefSeq" id="WP_185664235.1">
    <property type="nucleotide sequence ID" value="NZ_JACLAW010000007.1"/>
</dbReference>
<evidence type="ECO:0000313" key="18">
    <source>
        <dbReference type="Proteomes" id="UP000566813"/>
    </source>
</evidence>
<dbReference type="GO" id="GO:0015344">
    <property type="term" value="F:siderophore uptake transmembrane transporter activity"/>
    <property type="evidence" value="ECO:0007669"/>
    <property type="project" value="TreeGrafter"/>
</dbReference>
<dbReference type="InterPro" id="IPR039426">
    <property type="entry name" value="TonB-dep_rcpt-like"/>
</dbReference>
<keyword evidence="2 12" id="KW-0813">Transport</keyword>
<dbReference type="InterPro" id="IPR000531">
    <property type="entry name" value="Beta-barrel_TonB"/>
</dbReference>
<evidence type="ECO:0000256" key="10">
    <source>
        <dbReference type="ARBA" id="ARBA00023136"/>
    </source>
</evidence>
<keyword evidence="18" id="KW-1185">Reference proteome</keyword>
<evidence type="ECO:0000256" key="7">
    <source>
        <dbReference type="ARBA" id="ARBA00023004"/>
    </source>
</evidence>
<evidence type="ECO:0000259" key="16">
    <source>
        <dbReference type="Pfam" id="PF07715"/>
    </source>
</evidence>
<keyword evidence="4" id="KW-0410">Iron transport</keyword>
<dbReference type="PROSITE" id="PS52016">
    <property type="entry name" value="TONB_DEPENDENT_REC_3"/>
    <property type="match status" value="1"/>
</dbReference>
<evidence type="ECO:0000256" key="8">
    <source>
        <dbReference type="ARBA" id="ARBA00023065"/>
    </source>
</evidence>
<dbReference type="SUPFAM" id="SSF56935">
    <property type="entry name" value="Porins"/>
    <property type="match status" value="1"/>
</dbReference>
<dbReference type="InterPro" id="IPR012910">
    <property type="entry name" value="Plug_dom"/>
</dbReference>
<feature type="domain" description="TonB-dependent receptor plug" evidence="16">
    <location>
        <begin position="55"/>
        <end position="167"/>
    </location>
</feature>
<evidence type="ECO:0000256" key="2">
    <source>
        <dbReference type="ARBA" id="ARBA00022448"/>
    </source>
</evidence>
<feature type="domain" description="TonB-dependent receptor-like beta-barrel" evidence="15">
    <location>
        <begin position="304"/>
        <end position="776"/>
    </location>
</feature>
<evidence type="ECO:0000259" key="15">
    <source>
        <dbReference type="Pfam" id="PF00593"/>
    </source>
</evidence>
<proteinExistence type="inferred from homology"/>
<name>A0A7X1FS28_9SPHN</name>
<feature type="signal peptide" evidence="14">
    <location>
        <begin position="1"/>
        <end position="26"/>
    </location>
</feature>
<comment type="caution">
    <text evidence="17">The sequence shown here is derived from an EMBL/GenBank/DDBJ whole genome shotgun (WGS) entry which is preliminary data.</text>
</comment>
<evidence type="ECO:0000256" key="13">
    <source>
        <dbReference type="RuleBase" id="RU003357"/>
    </source>
</evidence>
<dbReference type="GO" id="GO:0009279">
    <property type="term" value="C:cell outer membrane"/>
    <property type="evidence" value="ECO:0007669"/>
    <property type="project" value="UniProtKB-SubCell"/>
</dbReference>
<evidence type="ECO:0000256" key="1">
    <source>
        <dbReference type="ARBA" id="ARBA00004571"/>
    </source>
</evidence>
<sequence length="814" mass="86283">MNKTALNTCGSAFALGWMALAAPASAQTVDQVPATEEAPAEEIVVTGVARAANRLDSSISVSAIGAQAIAEAAPRSAAELFRSLPGIRSESSGGEGNANIQMRGIPISTGGAKFLQIQEDGLPVLEFGDIAFGNADIFMRIDGNIARVEAVRGGSASTFASNSPGGIINLISKTGDRAGGAVQASVGVDYGEYRVDGDYGGALGENLTFHVGGFYRQGEGPRRAGYDGNKGGQIRGNITRTFSGGFFRVNFKYLNDRAIAYMPSAVRVTGSNASPTWTALPGLSPQNDAIQSVYFTRAVGLDGANNRVTDDIRDGMHPVVKALGFEFEDEFAKGWTVNNKFRYADISGRFIAPFTATVDTVQNLSAAIGGTGATAVYANGPSAGQAVSPSANAFGIVLFNTKLNALDNITNDLRLSHAADLGGGKLDLSVGFYKSRQKIDMDWTWSSYLLEAKGDNAALINVKNAAGALQTDNGLIAYGASFFGDCCRRTYKLTFDTNAPYAQLSWNSGALTLDSSLRYDFGHAGGYVAGDGGVSSYDVDGNGTISVPETKTTLMPLTARRPVNYDYHYWSYSVGANYRIGADLSVFARYSRGGRANADRYVFGGNTSAVTGALLPGARPVDFVRQAEAGVKYQTPSLQLYATGFWARTEEQNYEATTQKSTAKTYRAYGLELEGNYRSGGFTLAASGTLTSARILASNTAAEVGHRPRRQAEFTYRVSPSYSAGMFSLGASLVGTTSSYTQDDNQLKMPGYTVVNAFVTVRPVERVSLSLSANNLFDVAGYTEAEEGSIPANGIVRARSINGRTLLASLRYDF</sequence>
<protein>
    <submittedName>
        <fullName evidence="17">TonB-dependent receptor</fullName>
    </submittedName>
</protein>
<dbReference type="Gene3D" id="2.40.170.20">
    <property type="entry name" value="TonB-dependent receptor, beta-barrel domain"/>
    <property type="match status" value="1"/>
</dbReference>
<reference evidence="17 18" key="1">
    <citation type="submission" date="2020-08" db="EMBL/GenBank/DDBJ databases">
        <title>The genome sequence of type strain Novosphingobium flavum NBRC 111647.</title>
        <authorList>
            <person name="Liu Y."/>
        </authorList>
    </citation>
    <scope>NUCLEOTIDE SEQUENCE [LARGE SCALE GENOMIC DNA]</scope>
    <source>
        <strain evidence="17 18">NBRC 111647</strain>
    </source>
</reference>
<evidence type="ECO:0000256" key="4">
    <source>
        <dbReference type="ARBA" id="ARBA00022496"/>
    </source>
</evidence>
<keyword evidence="7" id="KW-0408">Iron</keyword>
<keyword evidence="6 14" id="KW-0732">Signal</keyword>
<evidence type="ECO:0000256" key="5">
    <source>
        <dbReference type="ARBA" id="ARBA00022692"/>
    </source>
</evidence>
<dbReference type="AlphaFoldDB" id="A0A7X1FS28"/>
<dbReference type="Gene3D" id="2.170.130.10">
    <property type="entry name" value="TonB-dependent receptor, plug domain"/>
    <property type="match status" value="1"/>
</dbReference>
<evidence type="ECO:0000313" key="17">
    <source>
        <dbReference type="EMBL" id="MBC2665929.1"/>
    </source>
</evidence>
<organism evidence="17 18">
    <name type="scientific">Novosphingobium flavum</name>
    <dbReference type="NCBI Taxonomy" id="1778672"/>
    <lineage>
        <taxon>Bacteria</taxon>
        <taxon>Pseudomonadati</taxon>
        <taxon>Pseudomonadota</taxon>
        <taxon>Alphaproteobacteria</taxon>
        <taxon>Sphingomonadales</taxon>
        <taxon>Sphingomonadaceae</taxon>
        <taxon>Novosphingobium</taxon>
    </lineage>
</organism>
<dbReference type="PANTHER" id="PTHR32552:SF89">
    <property type="entry name" value="CATECHOLATE SIDEROPHORE RECEPTOR FIU"/>
    <property type="match status" value="1"/>
</dbReference>
<evidence type="ECO:0000256" key="11">
    <source>
        <dbReference type="ARBA" id="ARBA00023237"/>
    </source>
</evidence>
<keyword evidence="5 12" id="KW-0812">Transmembrane</keyword>
<keyword evidence="17" id="KW-0675">Receptor</keyword>
<dbReference type="PANTHER" id="PTHR32552">
    <property type="entry name" value="FERRICHROME IRON RECEPTOR-RELATED"/>
    <property type="match status" value="1"/>
</dbReference>
<gene>
    <name evidence="17" type="ORF">H7F51_10365</name>
</gene>
<dbReference type="InterPro" id="IPR037066">
    <property type="entry name" value="Plug_dom_sf"/>
</dbReference>
<dbReference type="Pfam" id="PF07715">
    <property type="entry name" value="Plug"/>
    <property type="match status" value="1"/>
</dbReference>